<keyword evidence="2" id="KW-1185">Reference proteome</keyword>
<reference evidence="1 2" key="1">
    <citation type="journal article" date="2019" name="Microorganisms">
        <title>Systematic Affiliation and Genome Analysis of Subtercola vilae DB165(T) with Particular Emphasis on Cold Adaptation of an Isolate from a High-Altitude Cold Volcano Lake.</title>
        <authorList>
            <person name="Villalobos A.S."/>
            <person name="Wiese J."/>
            <person name="Imhoff J.F."/>
            <person name="Dorador C."/>
            <person name="Keller A."/>
            <person name="Hentschel U."/>
        </authorList>
    </citation>
    <scope>NUCLEOTIDE SEQUENCE [LARGE SCALE GENOMIC DNA]</scope>
    <source>
        <strain evidence="1 2">DB165</strain>
    </source>
</reference>
<protein>
    <submittedName>
        <fullName evidence="1">Uncharacterized protein</fullName>
    </submittedName>
</protein>
<dbReference type="Proteomes" id="UP000306192">
    <property type="component" value="Unassembled WGS sequence"/>
</dbReference>
<gene>
    <name evidence="1" type="ORF">D4765_15005</name>
</gene>
<proteinExistence type="predicted"/>
<accession>A0A4V4REC8</accession>
<comment type="caution">
    <text evidence="1">The sequence shown here is derived from an EMBL/GenBank/DDBJ whole genome shotgun (WGS) entry which is preliminary data.</text>
</comment>
<sequence>MGPFETLAEVKTSCARGRVLGSDALLLACAESGVRLGRFDRRVLDEVNQLDSETVWVLASIIRRAAREER</sequence>
<evidence type="ECO:0000313" key="1">
    <source>
        <dbReference type="EMBL" id="TIH33314.1"/>
    </source>
</evidence>
<evidence type="ECO:0000313" key="2">
    <source>
        <dbReference type="Proteomes" id="UP000306192"/>
    </source>
</evidence>
<dbReference type="AlphaFoldDB" id="A0A4V4REC8"/>
<dbReference type="EMBL" id="QYRT01000036">
    <property type="protein sequence ID" value="TIH33314.1"/>
    <property type="molecule type" value="Genomic_DNA"/>
</dbReference>
<organism evidence="1 2">
    <name type="scientific">Subtercola vilae</name>
    <dbReference type="NCBI Taxonomy" id="2056433"/>
    <lineage>
        <taxon>Bacteria</taxon>
        <taxon>Bacillati</taxon>
        <taxon>Actinomycetota</taxon>
        <taxon>Actinomycetes</taxon>
        <taxon>Micrococcales</taxon>
        <taxon>Microbacteriaceae</taxon>
        <taxon>Subtercola</taxon>
    </lineage>
</organism>
<name>A0A4V4REC8_9MICO</name>